<evidence type="ECO:0000313" key="8">
    <source>
        <dbReference type="EMBL" id="WOO80565.1"/>
    </source>
</evidence>
<dbReference type="EMBL" id="CP086716">
    <property type="protein sequence ID" value="WOO80565.1"/>
    <property type="molecule type" value="Genomic_DNA"/>
</dbReference>
<name>A0AAF1BK32_9TREE</name>
<keyword evidence="9" id="KW-1185">Reference proteome</keyword>
<dbReference type="GO" id="GO:0030234">
    <property type="term" value="F:enzyme regulator activity"/>
    <property type="evidence" value="ECO:0007669"/>
    <property type="project" value="UniProtKB-UniRule"/>
</dbReference>
<evidence type="ECO:0000256" key="6">
    <source>
        <dbReference type="ARBA" id="ARBA00023136"/>
    </source>
</evidence>
<proteinExistence type="inferred from homology"/>
<dbReference type="Pfam" id="PF07297">
    <property type="entry name" value="DPM2"/>
    <property type="match status" value="1"/>
</dbReference>
<evidence type="ECO:0000256" key="1">
    <source>
        <dbReference type="ARBA" id="ARBA00004477"/>
    </source>
</evidence>
<protein>
    <recommendedName>
        <fullName evidence="7">Dolichol phosphate-mannose biosynthesis regulatory protein</fullName>
    </recommendedName>
</protein>
<evidence type="ECO:0000313" key="9">
    <source>
        <dbReference type="Proteomes" id="UP000827549"/>
    </source>
</evidence>
<dbReference type="AlphaFoldDB" id="A0AAF1BK32"/>
<feature type="transmembrane region" description="Helical" evidence="7">
    <location>
        <begin position="48"/>
        <end position="69"/>
    </location>
</feature>
<dbReference type="GO" id="GO:0033185">
    <property type="term" value="C:dolichol-phosphate-mannose synthase complex"/>
    <property type="evidence" value="ECO:0007669"/>
    <property type="project" value="TreeGrafter"/>
</dbReference>
<feature type="transmembrane region" description="Helical" evidence="7">
    <location>
        <begin position="7"/>
        <end position="28"/>
    </location>
</feature>
<dbReference type="GO" id="GO:0005789">
    <property type="term" value="C:endoplasmic reticulum membrane"/>
    <property type="evidence" value="ECO:0007669"/>
    <property type="project" value="UniProtKB-SubCell"/>
</dbReference>
<sequence length="86" mass="8983">MGASDKLLGGAMLGVAAFVFVYYTTWALFLPFVSPDSGLHAAFPPREWATRGPALLLLLGLAGIGAFFAKVSAAEARKKAQAGKKV</sequence>
<dbReference type="GO" id="GO:0006506">
    <property type="term" value="P:GPI anchor biosynthetic process"/>
    <property type="evidence" value="ECO:0007669"/>
    <property type="project" value="TreeGrafter"/>
</dbReference>
<comment type="subcellular location">
    <subcellularLocation>
        <location evidence="1 7">Endoplasmic reticulum membrane</location>
        <topology evidence="1 7">Multi-pass membrane protein</topology>
    </subcellularLocation>
</comment>
<gene>
    <name evidence="8" type="primary">dpm2-1</name>
    <name evidence="8" type="ORF">LOC62_03G004090</name>
</gene>
<accession>A0AAF1BK32</accession>
<dbReference type="PANTHER" id="PTHR15039:SF11">
    <property type="entry name" value="DOLICHOL PHOSPHATE-MANNOSE BIOSYNTHESIS REGULATORY PROTEIN"/>
    <property type="match status" value="1"/>
</dbReference>
<keyword evidence="6 7" id="KW-0472">Membrane</keyword>
<keyword evidence="3 7" id="KW-0812">Transmembrane</keyword>
<dbReference type="RefSeq" id="XP_062626597.1">
    <property type="nucleotide sequence ID" value="XM_062770613.1"/>
</dbReference>
<dbReference type="PANTHER" id="PTHR15039">
    <property type="entry name" value="DOLICHOL PHOSPHATE-MANNOSE BIOSYNTHESIS REGULATORY PROTEIN"/>
    <property type="match status" value="1"/>
</dbReference>
<keyword evidence="4 7" id="KW-0256">Endoplasmic reticulum</keyword>
<dbReference type="GeneID" id="87807330"/>
<dbReference type="GO" id="GO:0180047">
    <property type="term" value="P:dolichol phosphate mannose biosynthetic process"/>
    <property type="evidence" value="ECO:0007669"/>
    <property type="project" value="InterPro"/>
</dbReference>
<reference evidence="8" key="1">
    <citation type="submission" date="2023-10" db="EMBL/GenBank/DDBJ databases">
        <authorList>
            <person name="Noh H."/>
        </authorList>
    </citation>
    <scope>NUCLEOTIDE SEQUENCE</scope>
    <source>
        <strain evidence="8">DUCC4014</strain>
    </source>
</reference>
<dbReference type="InterPro" id="IPR009914">
    <property type="entry name" value="DPM2"/>
</dbReference>
<keyword evidence="5 7" id="KW-1133">Transmembrane helix</keyword>
<evidence type="ECO:0000256" key="3">
    <source>
        <dbReference type="ARBA" id="ARBA00022692"/>
    </source>
</evidence>
<dbReference type="Proteomes" id="UP000827549">
    <property type="component" value="Chromosome 3"/>
</dbReference>
<evidence type="ECO:0000256" key="2">
    <source>
        <dbReference type="ARBA" id="ARBA00005478"/>
    </source>
</evidence>
<organism evidence="8 9">
    <name type="scientific">Vanrija pseudolonga</name>
    <dbReference type="NCBI Taxonomy" id="143232"/>
    <lineage>
        <taxon>Eukaryota</taxon>
        <taxon>Fungi</taxon>
        <taxon>Dikarya</taxon>
        <taxon>Basidiomycota</taxon>
        <taxon>Agaricomycotina</taxon>
        <taxon>Tremellomycetes</taxon>
        <taxon>Trichosporonales</taxon>
        <taxon>Trichosporonaceae</taxon>
        <taxon>Vanrija</taxon>
    </lineage>
</organism>
<evidence type="ECO:0000256" key="7">
    <source>
        <dbReference type="RuleBase" id="RU365084"/>
    </source>
</evidence>
<comment type="subunit">
    <text evidence="7">Component of the dolichol-phosphate mannose (DPM) synthase complex.</text>
</comment>
<evidence type="ECO:0000256" key="4">
    <source>
        <dbReference type="ARBA" id="ARBA00022824"/>
    </source>
</evidence>
<comment type="pathway">
    <text evidence="7">Protein modification; protein glycosylation.</text>
</comment>
<comment type="function">
    <text evidence="7">Regulatory subunit of the dolichol-phosphate mannose (DPM) synthase complex; essential for the ER localization.</text>
</comment>
<comment type="similarity">
    <text evidence="2 7">Belongs to the DPM2 family.</text>
</comment>
<evidence type="ECO:0000256" key="5">
    <source>
        <dbReference type="ARBA" id="ARBA00022989"/>
    </source>
</evidence>